<dbReference type="InterPro" id="IPR050256">
    <property type="entry name" value="Glycosyltransferase_2"/>
</dbReference>
<dbReference type="Proteomes" id="UP000449969">
    <property type="component" value="Unassembled WGS sequence"/>
</dbReference>
<dbReference type="PANTHER" id="PTHR48090:SF1">
    <property type="entry name" value="PROPHAGE BACTOPRENOL GLUCOSYL TRANSFERASE HOMOLOG"/>
    <property type="match status" value="1"/>
</dbReference>
<protein>
    <submittedName>
        <fullName evidence="9">Glycosyltransferase</fullName>
    </submittedName>
</protein>
<dbReference type="SUPFAM" id="SSF53448">
    <property type="entry name" value="Nucleotide-diphospho-sugar transferases"/>
    <property type="match status" value="1"/>
</dbReference>
<evidence type="ECO:0000313" key="9">
    <source>
        <dbReference type="EMBL" id="MVT71591.1"/>
    </source>
</evidence>
<keyword evidence="3 9" id="KW-0808">Transferase</keyword>
<evidence type="ECO:0000313" key="10">
    <source>
        <dbReference type="Proteomes" id="UP000449969"/>
    </source>
</evidence>
<comment type="subcellular location">
    <subcellularLocation>
        <location evidence="1">Membrane</location>
        <topology evidence="1">Multi-pass membrane protein</topology>
    </subcellularLocation>
</comment>
<keyword evidence="10" id="KW-1185">Reference proteome</keyword>
<accession>A0A844T917</accession>
<organism evidence="9 10">
    <name type="scientific">Bradyrhizobium cajani</name>
    <dbReference type="NCBI Taxonomy" id="1928661"/>
    <lineage>
        <taxon>Bacteria</taxon>
        <taxon>Pseudomonadati</taxon>
        <taxon>Pseudomonadota</taxon>
        <taxon>Alphaproteobacteria</taxon>
        <taxon>Hyphomicrobiales</taxon>
        <taxon>Nitrobacteraceae</taxon>
        <taxon>Bradyrhizobium</taxon>
    </lineage>
</organism>
<dbReference type="AlphaFoldDB" id="A0A844T917"/>
<feature type="transmembrane region" description="Helical" evidence="7">
    <location>
        <begin position="259"/>
        <end position="285"/>
    </location>
</feature>
<name>A0A844T917_9BRAD</name>
<evidence type="ECO:0000256" key="7">
    <source>
        <dbReference type="SAM" id="Phobius"/>
    </source>
</evidence>
<dbReference type="Pfam" id="PF00535">
    <property type="entry name" value="Glycos_transf_2"/>
    <property type="match status" value="1"/>
</dbReference>
<evidence type="ECO:0000259" key="8">
    <source>
        <dbReference type="Pfam" id="PF00535"/>
    </source>
</evidence>
<comment type="caution">
    <text evidence="9">The sequence shown here is derived from an EMBL/GenBank/DDBJ whole genome shotgun (WGS) entry which is preliminary data.</text>
</comment>
<keyword evidence="5 7" id="KW-1133">Transmembrane helix</keyword>
<evidence type="ECO:0000256" key="3">
    <source>
        <dbReference type="ARBA" id="ARBA00022679"/>
    </source>
</evidence>
<dbReference type="GO" id="GO:0005886">
    <property type="term" value="C:plasma membrane"/>
    <property type="evidence" value="ECO:0007669"/>
    <property type="project" value="TreeGrafter"/>
</dbReference>
<gene>
    <name evidence="9" type="ORF">GPL20_00410</name>
</gene>
<dbReference type="InterPro" id="IPR001173">
    <property type="entry name" value="Glyco_trans_2-like"/>
</dbReference>
<dbReference type="CDD" id="cd04187">
    <property type="entry name" value="DPM1_like_bac"/>
    <property type="match status" value="1"/>
</dbReference>
<dbReference type="EMBL" id="WQNE01000001">
    <property type="protein sequence ID" value="MVT71591.1"/>
    <property type="molecule type" value="Genomic_DNA"/>
</dbReference>
<proteinExistence type="predicted"/>
<feature type="transmembrane region" description="Helical" evidence="7">
    <location>
        <begin position="223"/>
        <end position="247"/>
    </location>
</feature>
<evidence type="ECO:0000256" key="5">
    <source>
        <dbReference type="ARBA" id="ARBA00022989"/>
    </source>
</evidence>
<dbReference type="OrthoDB" id="9807795at2"/>
<dbReference type="GO" id="GO:0016757">
    <property type="term" value="F:glycosyltransferase activity"/>
    <property type="evidence" value="ECO:0007669"/>
    <property type="project" value="UniProtKB-KW"/>
</dbReference>
<feature type="domain" description="Glycosyltransferase 2-like" evidence="8">
    <location>
        <begin position="4"/>
        <end position="164"/>
    </location>
</feature>
<keyword evidence="4 7" id="KW-0812">Transmembrane</keyword>
<reference evidence="9 10" key="1">
    <citation type="submission" date="2019-12" db="EMBL/GenBank/DDBJ databases">
        <title>Draft genome sequences Bradyrhizobium cajani AMBPC1010, Bradyrhizobium pachyrhizi AMBPC1040 and Bradyrhizobium yuanmingense ALSPC3051, three plant growth promoting strains isolated from nodules of Cajanus cajan L. in Dominican Republic.</title>
        <authorList>
            <person name="Flores-Felix J.D."/>
            <person name="Araujo J."/>
            <person name="Diaz-Alcantara C."/>
            <person name="Gonzalez-Andres F."/>
            <person name="Velazquez E."/>
        </authorList>
    </citation>
    <scope>NUCLEOTIDE SEQUENCE [LARGE SCALE GENOMIC DNA]</scope>
    <source>
        <strain evidence="9 10">1010</strain>
    </source>
</reference>
<dbReference type="InterPro" id="IPR029044">
    <property type="entry name" value="Nucleotide-diphossugar_trans"/>
</dbReference>
<evidence type="ECO:0000256" key="6">
    <source>
        <dbReference type="ARBA" id="ARBA00023136"/>
    </source>
</evidence>
<keyword evidence="6 7" id="KW-0472">Membrane</keyword>
<dbReference type="Gene3D" id="3.90.550.10">
    <property type="entry name" value="Spore Coat Polysaccharide Biosynthesis Protein SpsA, Chain A"/>
    <property type="match status" value="1"/>
</dbReference>
<dbReference type="PANTHER" id="PTHR48090">
    <property type="entry name" value="UNDECAPRENYL-PHOSPHATE 4-DEOXY-4-FORMAMIDO-L-ARABINOSE TRANSFERASE-RELATED"/>
    <property type="match status" value="1"/>
</dbReference>
<keyword evidence="2" id="KW-0328">Glycosyltransferase</keyword>
<evidence type="ECO:0000256" key="2">
    <source>
        <dbReference type="ARBA" id="ARBA00022676"/>
    </source>
</evidence>
<evidence type="ECO:0000256" key="1">
    <source>
        <dbReference type="ARBA" id="ARBA00004141"/>
    </source>
</evidence>
<evidence type="ECO:0000256" key="4">
    <source>
        <dbReference type="ARBA" id="ARBA00022692"/>
    </source>
</evidence>
<sequence>MKLSIVTTLYRSAAYVDEFHRRAMTAASAITDDIELVMVNDGSPDNSLELAVELHKRDPRVVVVDLARNFGHHKAMMTGLAHASGELIFLIDSDLEEPPESLPQFYELFKREGCDVVYGVQENRRGGVFERTTGALFFAALDVLGDRPVPRNVVTSRLMTRDYVNALVSHQDREFIISDLWQVTGFRQTPIIVKKLSLSPSTYSLRDRIELAVKHVTTTSTRLLYFVLYTGILIFGLSGVLILFYLGRYFTSGMGVDGFTSLIISVWFLGGLITLILGILGIYIANIMSETKRRPYTLVRHIYKADAVVDRKSSRDGDAQLAIRR</sequence>